<sequence>MPEGHTIHRLAREHRRLLRGSALRVSSPQGRFAAGAARLDGATLTGTDAYGKHLYHRYRTGGGELLRLHVHLGLAGKFFTGSGAAPAPTGAVRLRVETADGWLDLRGPNACELHTPADQKALYARLGADPLRPDADPDTAYRRIARSRVAVGQLLMDQTVLAGVGNIYRAEILFRHRISPYRPGHELSADTWARLWPDLVTLMRAGVRTGRIDTVRPEHEPRAMGRPPRVDAHGGEVYVYRRAGQPCHACRTEVRVAEMAARNLFWCPTCQPA</sequence>
<dbReference type="SUPFAM" id="SSF81624">
    <property type="entry name" value="N-terminal domain of MutM-like DNA repair proteins"/>
    <property type="match status" value="1"/>
</dbReference>
<evidence type="ECO:0000256" key="12">
    <source>
        <dbReference type="ARBA" id="ARBA00023268"/>
    </source>
</evidence>
<dbReference type="CDD" id="cd08970">
    <property type="entry name" value="AcNei1_N"/>
    <property type="match status" value="1"/>
</dbReference>
<keyword evidence="18" id="KW-1185">Reference proteome</keyword>
<dbReference type="InterPro" id="IPR035937">
    <property type="entry name" value="FPG_N"/>
</dbReference>
<dbReference type="Pfam" id="PF06827">
    <property type="entry name" value="zf-FPG_IleRS"/>
    <property type="match status" value="1"/>
</dbReference>
<organism evidence="17 18">
    <name type="scientific">Actinocatenispora thailandica</name>
    <dbReference type="NCBI Taxonomy" id="227318"/>
    <lineage>
        <taxon>Bacteria</taxon>
        <taxon>Bacillati</taxon>
        <taxon>Actinomycetota</taxon>
        <taxon>Actinomycetes</taxon>
        <taxon>Micromonosporales</taxon>
        <taxon>Micromonosporaceae</taxon>
        <taxon>Actinocatenispora</taxon>
    </lineage>
</organism>
<keyword evidence="10" id="KW-0234">DNA repair</keyword>
<keyword evidence="6 15" id="KW-0863">Zinc-finger</keyword>
<dbReference type="PANTHER" id="PTHR42697:SF3">
    <property type="entry name" value="ENDONUCLEASE 8 1"/>
    <property type="match status" value="1"/>
</dbReference>
<reference evidence="17 18" key="1">
    <citation type="submission" date="2020-08" db="EMBL/GenBank/DDBJ databases">
        <title>Whole genome shotgun sequence of Actinocatenispora thailandica NBRC 105041.</title>
        <authorList>
            <person name="Komaki H."/>
            <person name="Tamura T."/>
        </authorList>
    </citation>
    <scope>NUCLEOTIDE SEQUENCE [LARGE SCALE GENOMIC DNA]</scope>
    <source>
        <strain evidence="17 18">NBRC 105041</strain>
    </source>
</reference>
<keyword evidence="12" id="KW-0511">Multifunctional enzyme</keyword>
<evidence type="ECO:0000256" key="15">
    <source>
        <dbReference type="PROSITE-ProRule" id="PRU00391"/>
    </source>
</evidence>
<accession>A0A7R7DL88</accession>
<dbReference type="GO" id="GO:0000703">
    <property type="term" value="F:oxidized pyrimidine nucleobase lesion DNA N-glycosylase activity"/>
    <property type="evidence" value="ECO:0007669"/>
    <property type="project" value="TreeGrafter"/>
</dbReference>
<evidence type="ECO:0000313" key="17">
    <source>
        <dbReference type="EMBL" id="BCJ33672.1"/>
    </source>
</evidence>
<evidence type="ECO:0000256" key="8">
    <source>
        <dbReference type="ARBA" id="ARBA00022833"/>
    </source>
</evidence>
<evidence type="ECO:0000256" key="10">
    <source>
        <dbReference type="ARBA" id="ARBA00023204"/>
    </source>
</evidence>
<dbReference type="Proteomes" id="UP000611640">
    <property type="component" value="Chromosome"/>
</dbReference>
<gene>
    <name evidence="17" type="primary">nei_1</name>
    <name evidence="17" type="ORF">Athai_11750</name>
</gene>
<keyword evidence="13" id="KW-0326">Glycosidase</keyword>
<evidence type="ECO:0000259" key="16">
    <source>
        <dbReference type="PROSITE" id="PS51066"/>
    </source>
</evidence>
<evidence type="ECO:0000256" key="14">
    <source>
        <dbReference type="ARBA" id="ARBA00044632"/>
    </source>
</evidence>
<keyword evidence="9" id="KW-0238">DNA-binding</keyword>
<dbReference type="GO" id="GO:0006284">
    <property type="term" value="P:base-excision repair"/>
    <property type="evidence" value="ECO:0007669"/>
    <property type="project" value="InterPro"/>
</dbReference>
<dbReference type="SMART" id="SM01232">
    <property type="entry name" value="H2TH"/>
    <property type="match status" value="1"/>
</dbReference>
<dbReference type="GO" id="GO:0003690">
    <property type="term" value="F:double-stranded DNA binding"/>
    <property type="evidence" value="ECO:0007669"/>
    <property type="project" value="UniProtKB-ARBA"/>
</dbReference>
<dbReference type="InterPro" id="IPR010979">
    <property type="entry name" value="Ribosomal_uS13-like_H2TH"/>
</dbReference>
<comment type="similarity">
    <text evidence="2">Belongs to the FPG family.</text>
</comment>
<dbReference type="Pfam" id="PF06831">
    <property type="entry name" value="H2TH"/>
    <property type="match status" value="1"/>
</dbReference>
<dbReference type="GO" id="GO:0140078">
    <property type="term" value="F:class I DNA-(apurinic or apyrimidinic site) endonuclease activity"/>
    <property type="evidence" value="ECO:0007669"/>
    <property type="project" value="UniProtKB-EC"/>
</dbReference>
<dbReference type="Pfam" id="PF01149">
    <property type="entry name" value="Fapy_DNA_glyco"/>
    <property type="match status" value="1"/>
</dbReference>
<dbReference type="GO" id="GO:0008534">
    <property type="term" value="F:oxidized purine nucleobase lesion DNA N-glycosylase activity"/>
    <property type="evidence" value="ECO:0007669"/>
    <property type="project" value="UniProtKB-ARBA"/>
</dbReference>
<dbReference type="PANTHER" id="PTHR42697">
    <property type="entry name" value="ENDONUCLEASE 8"/>
    <property type="match status" value="1"/>
</dbReference>
<evidence type="ECO:0000256" key="5">
    <source>
        <dbReference type="ARBA" id="ARBA00022763"/>
    </source>
</evidence>
<keyword evidence="17" id="KW-0255">Endonuclease</keyword>
<dbReference type="Gene3D" id="3.20.190.10">
    <property type="entry name" value="MutM-like, N-terminal"/>
    <property type="match status" value="1"/>
</dbReference>
<keyword evidence="11" id="KW-0456">Lyase</keyword>
<evidence type="ECO:0000256" key="3">
    <source>
        <dbReference type="ARBA" id="ARBA00012720"/>
    </source>
</evidence>
<dbReference type="FunFam" id="1.10.8.50:FF:000003">
    <property type="entry name" value="Formamidopyrimidine-DNA glycosylase"/>
    <property type="match status" value="1"/>
</dbReference>
<keyword evidence="5" id="KW-0227">DNA damage</keyword>
<dbReference type="InterPro" id="IPR000214">
    <property type="entry name" value="Znf_DNA_glyclase/AP_lyase"/>
</dbReference>
<dbReference type="KEGG" id="atl:Athai_11750"/>
<evidence type="ECO:0000256" key="6">
    <source>
        <dbReference type="ARBA" id="ARBA00022771"/>
    </source>
</evidence>
<evidence type="ECO:0000256" key="4">
    <source>
        <dbReference type="ARBA" id="ARBA00022723"/>
    </source>
</evidence>
<dbReference type="EMBL" id="AP023355">
    <property type="protein sequence ID" value="BCJ33672.1"/>
    <property type="molecule type" value="Genomic_DNA"/>
</dbReference>
<dbReference type="Gene3D" id="1.10.8.50">
    <property type="match status" value="1"/>
</dbReference>
<dbReference type="InterPro" id="IPR010663">
    <property type="entry name" value="Znf_FPG/IleRS"/>
</dbReference>
<feature type="domain" description="FPG-type" evidence="16">
    <location>
        <begin position="238"/>
        <end position="272"/>
    </location>
</feature>
<dbReference type="SUPFAM" id="SSF57716">
    <property type="entry name" value="Glucocorticoid receptor-like (DNA-binding domain)"/>
    <property type="match status" value="1"/>
</dbReference>
<evidence type="ECO:0000256" key="7">
    <source>
        <dbReference type="ARBA" id="ARBA00022801"/>
    </source>
</evidence>
<evidence type="ECO:0000256" key="9">
    <source>
        <dbReference type="ARBA" id="ARBA00023125"/>
    </source>
</evidence>
<evidence type="ECO:0000256" key="1">
    <source>
        <dbReference type="ARBA" id="ARBA00001947"/>
    </source>
</evidence>
<keyword evidence="8" id="KW-0862">Zinc</keyword>
<comment type="cofactor">
    <cofactor evidence="1">
        <name>Zn(2+)</name>
        <dbReference type="ChEBI" id="CHEBI:29105"/>
    </cofactor>
</comment>
<dbReference type="InterPro" id="IPR012319">
    <property type="entry name" value="FPG_cat"/>
</dbReference>
<evidence type="ECO:0000256" key="11">
    <source>
        <dbReference type="ARBA" id="ARBA00023239"/>
    </source>
</evidence>
<dbReference type="EC" id="4.2.99.18" evidence="3"/>
<dbReference type="SMART" id="SM00898">
    <property type="entry name" value="Fapy_DNA_glyco"/>
    <property type="match status" value="1"/>
</dbReference>
<proteinExistence type="inferred from homology"/>
<comment type="catalytic activity">
    <reaction evidence="14">
        <text>2'-deoxyribonucleotide-(2'-deoxyribose 5'-phosphate)-2'-deoxyribonucleotide-DNA = a 3'-end 2'-deoxyribonucleotide-(2,3-dehydro-2,3-deoxyribose 5'-phosphate)-DNA + a 5'-end 5'-phospho-2'-deoxyribonucleoside-DNA + H(+)</text>
        <dbReference type="Rhea" id="RHEA:66592"/>
        <dbReference type="Rhea" id="RHEA-COMP:13180"/>
        <dbReference type="Rhea" id="RHEA-COMP:16897"/>
        <dbReference type="Rhea" id="RHEA-COMP:17067"/>
        <dbReference type="ChEBI" id="CHEBI:15378"/>
        <dbReference type="ChEBI" id="CHEBI:136412"/>
        <dbReference type="ChEBI" id="CHEBI:157695"/>
        <dbReference type="ChEBI" id="CHEBI:167181"/>
        <dbReference type="EC" id="4.2.99.18"/>
    </reaction>
</comment>
<dbReference type="SUPFAM" id="SSF46946">
    <property type="entry name" value="S13-like H2TH domain"/>
    <property type="match status" value="1"/>
</dbReference>
<keyword evidence="4" id="KW-0479">Metal-binding</keyword>
<dbReference type="AlphaFoldDB" id="A0A7R7DL88"/>
<keyword evidence="17" id="KW-0540">Nuclease</keyword>
<dbReference type="PROSITE" id="PS51066">
    <property type="entry name" value="ZF_FPG_2"/>
    <property type="match status" value="1"/>
</dbReference>
<evidence type="ECO:0000256" key="13">
    <source>
        <dbReference type="ARBA" id="ARBA00023295"/>
    </source>
</evidence>
<dbReference type="InterPro" id="IPR015886">
    <property type="entry name" value="H2TH_FPG"/>
</dbReference>
<protein>
    <recommendedName>
        <fullName evidence="3">DNA-(apurinic or apyrimidinic site) lyase</fullName>
        <ecNumber evidence="3">4.2.99.18</ecNumber>
    </recommendedName>
</protein>
<dbReference type="GO" id="GO:0006979">
    <property type="term" value="P:response to oxidative stress"/>
    <property type="evidence" value="ECO:0007669"/>
    <property type="project" value="UniProtKB-ARBA"/>
</dbReference>
<evidence type="ECO:0000256" key="2">
    <source>
        <dbReference type="ARBA" id="ARBA00009409"/>
    </source>
</evidence>
<dbReference type="GO" id="GO:0008270">
    <property type="term" value="F:zinc ion binding"/>
    <property type="evidence" value="ECO:0007669"/>
    <property type="project" value="UniProtKB-KW"/>
</dbReference>
<keyword evidence="7" id="KW-0378">Hydrolase</keyword>
<dbReference type="RefSeq" id="WP_203960527.1">
    <property type="nucleotide sequence ID" value="NZ_AP023355.1"/>
</dbReference>
<name>A0A7R7DL88_9ACTN</name>
<dbReference type="GO" id="GO:0003684">
    <property type="term" value="F:damaged DNA binding"/>
    <property type="evidence" value="ECO:0007669"/>
    <property type="project" value="InterPro"/>
</dbReference>
<evidence type="ECO:0000313" key="18">
    <source>
        <dbReference type="Proteomes" id="UP000611640"/>
    </source>
</evidence>